<protein>
    <recommendedName>
        <fullName evidence="1">ABC-three component systems C-terminal domain-containing protein</fullName>
    </recommendedName>
</protein>
<dbReference type="Pfam" id="PF20283">
    <property type="entry name" value="CTD7"/>
    <property type="match status" value="1"/>
</dbReference>
<feature type="domain" description="ABC-three component systems C-terminal" evidence="1">
    <location>
        <begin position="264"/>
        <end position="383"/>
    </location>
</feature>
<dbReference type="RefSeq" id="WP_186007949.1">
    <property type="nucleotide sequence ID" value="NZ_CP006989.1"/>
</dbReference>
<name>A0A060IDZ9_RHIET</name>
<dbReference type="EMBL" id="CP006989">
    <property type="protein sequence ID" value="AIC30260.1"/>
    <property type="molecule type" value="Genomic_DNA"/>
</dbReference>
<dbReference type="Proteomes" id="UP000027180">
    <property type="component" value="Plasmid pRetIE4771c"/>
</dbReference>
<dbReference type="InterPro" id="IPR046913">
    <property type="entry name" value="ABC-3C_CTD7"/>
</dbReference>
<evidence type="ECO:0000313" key="3">
    <source>
        <dbReference type="Proteomes" id="UP000027180"/>
    </source>
</evidence>
<sequence length="389" mass="42824">MNANAKPAKHSAAGPYLGFALQPVRAFHHLLTSPRGSSVSLEFQDDVAVHYPSGFLRLEQTKSALKQNPISDWATDLWNTFHNWLTMLQSGVIKANTAEFRLYVAPPKAGAFVEALTAASDATAAKAVIANIRSKLAKLRKDPACLDKLQFLLDATEEQQTAIITRFALEPSAADPLEAIRDILRPSVADIHLDILIKSGIGQAKQAYDRLIQRGETPILGVDLFRREFHAFVRQNNLPGLLTSLSATPDDARVVDIASTRPIFIRQLELVEATNDDLLRAVSDYLRTSADKADWADRGLIYTGSLGTWDDDLVRRHGMIRGDIADLHGDKSAATQGRLVYRQCAQHQAPLEGRAVPGHFVHGSFNDLADRRRVGWHGDFEALLDGDGQ</sequence>
<dbReference type="KEGG" id="rei:IE4771_PC00135"/>
<geneLocation type="plasmid" evidence="2 3">
    <name>pRetIE4771c</name>
</geneLocation>
<organism evidence="2 3">
    <name type="scientific">Rhizobium etli bv. mimosae str. IE4771</name>
    <dbReference type="NCBI Taxonomy" id="1432050"/>
    <lineage>
        <taxon>Bacteria</taxon>
        <taxon>Pseudomonadati</taxon>
        <taxon>Pseudomonadota</taxon>
        <taxon>Alphaproteobacteria</taxon>
        <taxon>Hyphomicrobiales</taxon>
        <taxon>Rhizobiaceae</taxon>
        <taxon>Rhizobium/Agrobacterium group</taxon>
        <taxon>Rhizobium</taxon>
    </lineage>
</organism>
<dbReference type="HOGENOM" id="CLU_059732_0_0_5"/>
<dbReference type="AlphaFoldDB" id="A0A060IDZ9"/>
<keyword evidence="2" id="KW-0614">Plasmid</keyword>
<accession>A0A060IDZ9</accession>
<proteinExistence type="predicted"/>
<evidence type="ECO:0000259" key="1">
    <source>
        <dbReference type="Pfam" id="PF20283"/>
    </source>
</evidence>
<evidence type="ECO:0000313" key="2">
    <source>
        <dbReference type="EMBL" id="AIC30260.1"/>
    </source>
</evidence>
<gene>
    <name evidence="2" type="ORF">IE4771_PC00135</name>
</gene>
<reference evidence="2 3" key="1">
    <citation type="submission" date="2013-12" db="EMBL/GenBank/DDBJ databases">
        <title>Complete genome sequence of Rhizobium etli bv. mimosae IE4771.</title>
        <authorList>
            <person name="Bustos P."/>
            <person name="Santamaria R.I."/>
            <person name="Lozano L."/>
            <person name="Ormeno-Orrillo E."/>
            <person name="Rogel M.A."/>
            <person name="Romero D."/>
            <person name="Cevallos M.A."/>
            <person name="Martinez-Romero E."/>
            <person name="Gonzalez V."/>
        </authorList>
    </citation>
    <scope>NUCLEOTIDE SEQUENCE [LARGE SCALE GENOMIC DNA]</scope>
    <source>
        <strain evidence="2 3">IE4771</strain>
        <plasmid evidence="3">Plasmid pRetIE4771c</plasmid>
    </source>
</reference>